<evidence type="ECO:0000313" key="1">
    <source>
        <dbReference type="EMBL" id="WDE99281.1"/>
    </source>
</evidence>
<dbReference type="PANTHER" id="PTHR28055:SF1">
    <property type="entry name" value="ALTERED INHERITANCE OF MITOCHONDRIA PROTEIN 41, MITOCHONDRIAL"/>
    <property type="match status" value="1"/>
</dbReference>
<dbReference type="PANTHER" id="PTHR28055">
    <property type="entry name" value="ALTERED INHERITANCE OF MITOCHONDRIA PROTEIN 41, MITOCHONDRIAL"/>
    <property type="match status" value="1"/>
</dbReference>
<reference evidence="1 2" key="1">
    <citation type="submission" date="2023-02" db="EMBL/GenBank/DDBJ databases">
        <title>Genome sequence of Lentisphaera profundi SAORIC-696.</title>
        <authorList>
            <person name="Kim e."/>
            <person name="Cho J.-C."/>
            <person name="Choi A."/>
            <person name="Kang I."/>
        </authorList>
    </citation>
    <scope>NUCLEOTIDE SEQUENCE [LARGE SCALE GENOMIC DNA]</scope>
    <source>
        <strain evidence="1 2">SAORIC-696</strain>
    </source>
</reference>
<protein>
    <submittedName>
        <fullName evidence="1">GatB/YqeY domain-containing protein</fullName>
    </submittedName>
</protein>
<proteinExistence type="predicted"/>
<dbReference type="Gene3D" id="1.10.1510.10">
    <property type="entry name" value="Uncharacterised protein YqeY/AIM41 PF09424, N-terminal domain"/>
    <property type="match status" value="1"/>
</dbReference>
<dbReference type="Pfam" id="PF09424">
    <property type="entry name" value="YqeY"/>
    <property type="match status" value="1"/>
</dbReference>
<name>A0ABY7W2Q9_9BACT</name>
<gene>
    <name evidence="1" type="ORF">PQO03_15705</name>
</gene>
<dbReference type="InterPro" id="IPR023168">
    <property type="entry name" value="GatB_Yqey_C_2"/>
</dbReference>
<dbReference type="InterPro" id="IPR019004">
    <property type="entry name" value="YqeY/Aim41"/>
</dbReference>
<organism evidence="1 2">
    <name type="scientific">Lentisphaera profundi</name>
    <dbReference type="NCBI Taxonomy" id="1658616"/>
    <lineage>
        <taxon>Bacteria</taxon>
        <taxon>Pseudomonadati</taxon>
        <taxon>Lentisphaerota</taxon>
        <taxon>Lentisphaeria</taxon>
        <taxon>Lentisphaerales</taxon>
        <taxon>Lentisphaeraceae</taxon>
        <taxon>Lentisphaera</taxon>
    </lineage>
</organism>
<evidence type="ECO:0000313" key="2">
    <source>
        <dbReference type="Proteomes" id="UP001214250"/>
    </source>
</evidence>
<dbReference type="InterPro" id="IPR042184">
    <property type="entry name" value="YqeY/Aim41_N"/>
</dbReference>
<dbReference type="SUPFAM" id="SSF89095">
    <property type="entry name" value="GatB/YqeY motif"/>
    <property type="match status" value="1"/>
</dbReference>
<accession>A0ABY7W2Q9</accession>
<keyword evidence="2" id="KW-1185">Reference proteome</keyword>
<sequence>MKDQLMADYKEAMKARDNIRKAVITEIRGAIKNKEINEKIEVDEKQIIAIIQKIQKEMNESLEAFEKVGNYDQVIELEGRLTILSTYLPREMDEADLQLLIDTAVLALEEKSMRYMGQVIGTVKAQVESTGYLVNSGKLSGLVKVSLS</sequence>
<dbReference type="InterPro" id="IPR003789">
    <property type="entry name" value="Asn/Gln_tRNA_amidoTrase-B-like"/>
</dbReference>
<dbReference type="Proteomes" id="UP001214250">
    <property type="component" value="Chromosome 2"/>
</dbReference>
<dbReference type="Gene3D" id="1.10.10.410">
    <property type="match status" value="1"/>
</dbReference>
<dbReference type="RefSeq" id="WP_274154141.1">
    <property type="nucleotide sequence ID" value="NZ_CP117812.1"/>
</dbReference>
<dbReference type="EMBL" id="CP117812">
    <property type="protein sequence ID" value="WDE99281.1"/>
    <property type="molecule type" value="Genomic_DNA"/>
</dbReference>